<organism evidence="1 2">
    <name type="scientific">Nocardiopsis aegyptia</name>
    <dbReference type="NCBI Taxonomy" id="220378"/>
    <lineage>
        <taxon>Bacteria</taxon>
        <taxon>Bacillati</taxon>
        <taxon>Actinomycetota</taxon>
        <taxon>Actinomycetes</taxon>
        <taxon>Streptosporangiales</taxon>
        <taxon>Nocardiopsidaceae</taxon>
        <taxon>Nocardiopsis</taxon>
    </lineage>
</organism>
<dbReference type="EMBL" id="JACCFS010000001">
    <property type="protein sequence ID" value="NYJ34155.1"/>
    <property type="molecule type" value="Genomic_DNA"/>
</dbReference>
<dbReference type="PANTHER" id="PTHR34613:SF1">
    <property type="entry name" value="SLL6017 PROTEIN"/>
    <property type="match status" value="1"/>
</dbReference>
<reference evidence="1 2" key="1">
    <citation type="submission" date="2020-07" db="EMBL/GenBank/DDBJ databases">
        <title>Sequencing the genomes of 1000 actinobacteria strains.</title>
        <authorList>
            <person name="Klenk H.-P."/>
        </authorList>
    </citation>
    <scope>NUCLEOTIDE SEQUENCE [LARGE SCALE GENOMIC DNA]</scope>
    <source>
        <strain evidence="1 2">DSM 44442</strain>
    </source>
</reference>
<name>A0A7Z0JA82_9ACTN</name>
<protein>
    <submittedName>
        <fullName evidence="1">Uncharacterized protein</fullName>
    </submittedName>
</protein>
<dbReference type="Proteomes" id="UP000572051">
    <property type="component" value="Unassembled WGS sequence"/>
</dbReference>
<keyword evidence="2" id="KW-1185">Reference proteome</keyword>
<gene>
    <name evidence="1" type="ORF">HNR10_002036</name>
</gene>
<evidence type="ECO:0000313" key="1">
    <source>
        <dbReference type="EMBL" id="NYJ34155.1"/>
    </source>
</evidence>
<comment type="caution">
    <text evidence="1">The sequence shown here is derived from an EMBL/GenBank/DDBJ whole genome shotgun (WGS) entry which is preliminary data.</text>
</comment>
<dbReference type="PANTHER" id="PTHR34613">
    <property type="entry name" value="SLL0800 PROTEIN"/>
    <property type="match status" value="1"/>
</dbReference>
<proteinExistence type="predicted"/>
<evidence type="ECO:0000313" key="2">
    <source>
        <dbReference type="Proteomes" id="UP000572051"/>
    </source>
</evidence>
<dbReference type="AlphaFoldDB" id="A0A7Z0JA82"/>
<dbReference type="RefSeq" id="WP_179822658.1">
    <property type="nucleotide sequence ID" value="NZ_JACCFS010000001.1"/>
</dbReference>
<accession>A0A7Z0JA82</accession>
<sequence>MPSFEHEFPLDLIRNDPGFAAELLREVSGTPLPEYTRVRCDAAEATSTALPYLNSDNVVVCERPPLPHEGDEPVSVLAIITEPQRSWDPRKLFSWPAYVSYTRHRLKCPIALLVLTPDSALAQRYDEPIDLGCGEIRPTVLGLDTLKPVTDQRVAAEHPVLTALAIATNPTEDRAALEALSVALHSLDASQSSLYSDYVLAALSAAALGSLEEIVKLRDYEFKTELIGRPFREGEAKGLTAAIIEVLEGRDLEVSDEVRQGINAMADRETLRAWVRKAVRVERAEDLFR</sequence>